<evidence type="ECO:0000313" key="3">
    <source>
        <dbReference type="EMBL" id="OAN48062.1"/>
    </source>
</evidence>
<dbReference type="Pfam" id="PF02604">
    <property type="entry name" value="PhdYeFM_antitox"/>
    <property type="match status" value="1"/>
</dbReference>
<sequence>MSRAINLYEAKTHLSQLVERAAAGEEIIIAKAGRPVARLMPLAPAAASRRPGGLKGRIRIAEDFDAPLPEDMAAAFRGEAP</sequence>
<accession>A0A178MH96</accession>
<comment type="caution">
    <text evidence="3">The sequence shown here is derived from an EMBL/GenBank/DDBJ whole genome shotgun (WGS) entry which is preliminary data.</text>
</comment>
<dbReference type="InterPro" id="IPR051416">
    <property type="entry name" value="phD-YefM_TA_antitoxins"/>
</dbReference>
<name>A0A178MH96_9PROT</name>
<protein>
    <recommendedName>
        <fullName evidence="2">Antitoxin</fullName>
    </recommendedName>
</protein>
<dbReference type="SUPFAM" id="SSF143120">
    <property type="entry name" value="YefM-like"/>
    <property type="match status" value="1"/>
</dbReference>
<organism evidence="3 4">
    <name type="scientific">Paramagnetospirillum marisnigri</name>
    <dbReference type="NCBI Taxonomy" id="1285242"/>
    <lineage>
        <taxon>Bacteria</taxon>
        <taxon>Pseudomonadati</taxon>
        <taxon>Pseudomonadota</taxon>
        <taxon>Alphaproteobacteria</taxon>
        <taxon>Rhodospirillales</taxon>
        <taxon>Magnetospirillaceae</taxon>
        <taxon>Paramagnetospirillum</taxon>
    </lineage>
</organism>
<keyword evidence="4" id="KW-1185">Reference proteome</keyword>
<dbReference type="AlphaFoldDB" id="A0A178MH96"/>
<gene>
    <name evidence="3" type="ORF">A6A04_04710</name>
</gene>
<comment type="similarity">
    <text evidence="1 2">Belongs to the phD/YefM antitoxin family.</text>
</comment>
<evidence type="ECO:0000256" key="2">
    <source>
        <dbReference type="RuleBase" id="RU362080"/>
    </source>
</evidence>
<dbReference type="STRING" id="1285242.A6A04_04710"/>
<dbReference type="NCBIfam" id="TIGR01552">
    <property type="entry name" value="phd_fam"/>
    <property type="match status" value="1"/>
</dbReference>
<dbReference type="RefSeq" id="WP_068494240.1">
    <property type="nucleotide sequence ID" value="NZ_LWQT01000077.1"/>
</dbReference>
<comment type="function">
    <text evidence="2">Antitoxin component of a type II toxin-antitoxin (TA) system.</text>
</comment>
<dbReference type="EMBL" id="LWQT01000077">
    <property type="protein sequence ID" value="OAN48062.1"/>
    <property type="molecule type" value="Genomic_DNA"/>
</dbReference>
<dbReference type="OrthoDB" id="9800503at2"/>
<dbReference type="PANTHER" id="PTHR35377">
    <property type="entry name" value="ANTITOXIN VAPB49-RELATED-RELATED"/>
    <property type="match status" value="1"/>
</dbReference>
<dbReference type="Gene3D" id="3.40.1620.10">
    <property type="entry name" value="YefM-like domain"/>
    <property type="match status" value="1"/>
</dbReference>
<evidence type="ECO:0000256" key="1">
    <source>
        <dbReference type="ARBA" id="ARBA00009981"/>
    </source>
</evidence>
<proteinExistence type="inferred from homology"/>
<dbReference type="PANTHER" id="PTHR35377:SF4">
    <property type="entry name" value="PREVENT-HOST-DEATH FAMILY PROTEIN"/>
    <property type="match status" value="1"/>
</dbReference>
<evidence type="ECO:0000313" key="4">
    <source>
        <dbReference type="Proteomes" id="UP000078428"/>
    </source>
</evidence>
<dbReference type="InterPro" id="IPR006442">
    <property type="entry name" value="Antitoxin_Phd/YefM"/>
</dbReference>
<dbReference type="InterPro" id="IPR036165">
    <property type="entry name" value="YefM-like_sf"/>
</dbReference>
<dbReference type="Proteomes" id="UP000078428">
    <property type="component" value="Unassembled WGS sequence"/>
</dbReference>
<reference evidence="3 4" key="1">
    <citation type="submission" date="2016-04" db="EMBL/GenBank/DDBJ databases">
        <title>Draft genome sequence of freshwater magnetotactic bacteria Magnetospirillum marisnigri SP-1 and Magnetospirillum moscoviense BB-1.</title>
        <authorList>
            <person name="Koziaeva V."/>
            <person name="Dziuba M.V."/>
            <person name="Ivanov T.M."/>
            <person name="Kuznetsov B."/>
            <person name="Grouzdev D.S."/>
        </authorList>
    </citation>
    <scope>NUCLEOTIDE SEQUENCE [LARGE SCALE GENOMIC DNA]</scope>
    <source>
        <strain evidence="3 4">SP-1</strain>
    </source>
</reference>